<dbReference type="InterPro" id="IPR036612">
    <property type="entry name" value="KH_dom_type_1_sf"/>
</dbReference>
<dbReference type="GO" id="GO:0006364">
    <property type="term" value="P:rRNA processing"/>
    <property type="evidence" value="ECO:0007669"/>
    <property type="project" value="UniProtKB-KW"/>
</dbReference>
<keyword evidence="5 11" id="KW-0698">rRNA processing</keyword>
<dbReference type="GO" id="GO:0003723">
    <property type="term" value="F:RNA binding"/>
    <property type="evidence" value="ECO:0007669"/>
    <property type="project" value="UniProtKB-KW"/>
</dbReference>
<feature type="compositionally biased region" description="Low complexity" evidence="12">
    <location>
        <begin position="329"/>
        <end position="340"/>
    </location>
</feature>
<dbReference type="InterPro" id="IPR024166">
    <property type="entry name" value="rRNA_assembly_KRR1"/>
</dbReference>
<name>A0A9P3PCF6_LYOSH</name>
<dbReference type="PIRSF" id="PIRSF006515">
    <property type="entry name" value="KRR1"/>
    <property type="match status" value="1"/>
</dbReference>
<dbReference type="EMBL" id="BRPK01000001">
    <property type="protein sequence ID" value="GLB33261.1"/>
    <property type="molecule type" value="Genomic_DNA"/>
</dbReference>
<organism evidence="14 15">
    <name type="scientific">Lyophyllum shimeji</name>
    <name type="common">Hon-shimeji</name>
    <name type="synonym">Tricholoma shimeji</name>
    <dbReference type="NCBI Taxonomy" id="47721"/>
    <lineage>
        <taxon>Eukaryota</taxon>
        <taxon>Fungi</taxon>
        <taxon>Dikarya</taxon>
        <taxon>Basidiomycota</taxon>
        <taxon>Agaricomycotina</taxon>
        <taxon>Agaricomycetes</taxon>
        <taxon>Agaricomycetidae</taxon>
        <taxon>Agaricales</taxon>
        <taxon>Tricholomatineae</taxon>
        <taxon>Lyophyllaceae</taxon>
        <taxon>Lyophyllum</taxon>
    </lineage>
</organism>
<feature type="region of interest" description="Disordered" evidence="12">
    <location>
        <begin position="256"/>
        <end position="282"/>
    </location>
</feature>
<proteinExistence type="inferred from homology"/>
<dbReference type="Pfam" id="PF21800">
    <property type="entry name" value="KH_KRR1_2nd"/>
    <property type="match status" value="1"/>
</dbReference>
<comment type="function">
    <text evidence="9">Required for 40S ribosome biogenesis. Involved in nucleolar processing of pre-18S ribosomal RNA and ribosome assembly. Essential for vegetative growth.</text>
</comment>
<dbReference type="PANTHER" id="PTHR12581">
    <property type="entry name" value="HIV-1 REV BINDING PROTEIN 2, 3"/>
    <property type="match status" value="1"/>
</dbReference>
<dbReference type="CDD" id="cd22393">
    <property type="entry name" value="KH-I_KRR1_rpt1"/>
    <property type="match status" value="1"/>
</dbReference>
<feature type="compositionally biased region" description="Basic and acidic residues" evidence="12">
    <location>
        <begin position="319"/>
        <end position="328"/>
    </location>
</feature>
<evidence type="ECO:0000313" key="14">
    <source>
        <dbReference type="EMBL" id="GLB33261.1"/>
    </source>
</evidence>
<dbReference type="GO" id="GO:0032040">
    <property type="term" value="C:small-subunit processome"/>
    <property type="evidence" value="ECO:0007669"/>
    <property type="project" value="TreeGrafter"/>
</dbReference>
<evidence type="ECO:0000256" key="7">
    <source>
        <dbReference type="ARBA" id="ARBA00023242"/>
    </source>
</evidence>
<evidence type="ECO:0000256" key="5">
    <source>
        <dbReference type="ARBA" id="ARBA00022552"/>
    </source>
</evidence>
<evidence type="ECO:0000256" key="6">
    <source>
        <dbReference type="ARBA" id="ARBA00022884"/>
    </source>
</evidence>
<dbReference type="AlphaFoldDB" id="A0A9P3PCF6"/>
<feature type="compositionally biased region" description="Basic residues" evidence="12">
    <location>
        <begin position="396"/>
        <end position="406"/>
    </location>
</feature>
<evidence type="ECO:0000256" key="1">
    <source>
        <dbReference type="ARBA" id="ARBA00004604"/>
    </source>
</evidence>
<comment type="subcellular location">
    <subcellularLocation>
        <location evidence="1 11">Nucleus</location>
        <location evidence="1 11">Nucleolus</location>
    </subcellularLocation>
</comment>
<dbReference type="FunFam" id="3.30.1370.10:FF:000011">
    <property type="entry name" value="KRR1 small subunit processome component"/>
    <property type="match status" value="1"/>
</dbReference>
<dbReference type="CDD" id="cd22394">
    <property type="entry name" value="KH-I_KRR1_rpt2"/>
    <property type="match status" value="1"/>
</dbReference>
<dbReference type="FunFam" id="3.30.1370.10:FF:000014">
    <property type="entry name" value="KRR1 small subunit processome component"/>
    <property type="match status" value="1"/>
</dbReference>
<dbReference type="SMART" id="SM00322">
    <property type="entry name" value="KH"/>
    <property type="match status" value="1"/>
</dbReference>
<dbReference type="InterPro" id="IPR041174">
    <property type="entry name" value="KRR1-like_KH1"/>
</dbReference>
<feature type="region of interest" description="Disordered" evidence="12">
    <location>
        <begin position="303"/>
        <end position="406"/>
    </location>
</feature>
<dbReference type="Proteomes" id="UP001063166">
    <property type="component" value="Unassembled WGS sequence"/>
</dbReference>
<evidence type="ECO:0000256" key="11">
    <source>
        <dbReference type="PIRNR" id="PIRNR006515"/>
    </source>
</evidence>
<reference evidence="14" key="1">
    <citation type="submission" date="2022-07" db="EMBL/GenBank/DDBJ databases">
        <title>The genome of Lyophyllum shimeji provides insight into the initial evolution of ectomycorrhizal fungal genome.</title>
        <authorList>
            <person name="Kobayashi Y."/>
            <person name="Shibata T."/>
            <person name="Hirakawa H."/>
            <person name="Shigenobu S."/>
            <person name="Nishiyama T."/>
            <person name="Yamada A."/>
            <person name="Hasebe M."/>
            <person name="Kawaguchi M."/>
        </authorList>
    </citation>
    <scope>NUCLEOTIDE SEQUENCE</scope>
    <source>
        <strain evidence="14">AT787</strain>
    </source>
</reference>
<accession>A0A9P3PCF6</accession>
<dbReference type="Gene3D" id="3.30.1370.10">
    <property type="entry name" value="K Homology domain, type 1"/>
    <property type="match status" value="2"/>
</dbReference>
<keyword evidence="8 11" id="KW-0687">Ribonucleoprotein</keyword>
<keyword evidence="7 11" id="KW-0539">Nucleus</keyword>
<evidence type="ECO:0000256" key="4">
    <source>
        <dbReference type="ARBA" id="ARBA00022517"/>
    </source>
</evidence>
<evidence type="ECO:0000256" key="12">
    <source>
        <dbReference type="SAM" id="MobiDB-lite"/>
    </source>
</evidence>
<dbReference type="InterPro" id="IPR048548">
    <property type="entry name" value="KRR1-like_KH2"/>
</dbReference>
<dbReference type="Pfam" id="PF17903">
    <property type="entry name" value="KH_KRR1_1st"/>
    <property type="match status" value="1"/>
</dbReference>
<comment type="caution">
    <text evidence="14">The sequence shown here is derived from an EMBL/GenBank/DDBJ whole genome shotgun (WGS) entry which is preliminary data.</text>
</comment>
<evidence type="ECO:0000313" key="15">
    <source>
        <dbReference type="Proteomes" id="UP001063166"/>
    </source>
</evidence>
<evidence type="ECO:0000256" key="8">
    <source>
        <dbReference type="ARBA" id="ARBA00023274"/>
    </source>
</evidence>
<evidence type="ECO:0000259" key="13">
    <source>
        <dbReference type="SMART" id="SM00322"/>
    </source>
</evidence>
<evidence type="ECO:0000256" key="9">
    <source>
        <dbReference type="ARBA" id="ARBA00024668"/>
    </source>
</evidence>
<dbReference type="InterPro" id="IPR048550">
    <property type="entry name" value="KRR1-like_KH1_euk"/>
</dbReference>
<evidence type="ECO:0000256" key="2">
    <source>
        <dbReference type="ARBA" id="ARBA00009344"/>
    </source>
</evidence>
<gene>
    <name evidence="14" type="primary">KRR1</name>
    <name evidence="14" type="ORF">LshimejAT787_0101450</name>
</gene>
<evidence type="ECO:0000256" key="10">
    <source>
        <dbReference type="ARBA" id="ARBA00025908"/>
    </source>
</evidence>
<protein>
    <recommendedName>
        <fullName evidence="3 11">KRR1 small subunit processome component</fullName>
    </recommendedName>
    <alternativeName>
        <fullName evidence="11">KRR-R motif-containing protein 1</fullName>
    </alternativeName>
</protein>
<comment type="similarity">
    <text evidence="2 11">Belongs to the KRR1 family.</text>
</comment>
<feature type="domain" description="K Homology" evidence="13">
    <location>
        <begin position="127"/>
        <end position="197"/>
    </location>
</feature>
<comment type="subunit">
    <text evidence="10">Component of the ribosomal small subunit (SSU) processome composed of at least 40 protein subunits and snoRNA U3. Interacts with snoRNA U3. Interacts with MPP10, KRI1 and with ribosomal proteins RPS1A, RPS4A, RPS4B, RPS8A, RPS8B, RPS11A, RPS11B, RPS13, RPS24, RPS25, RPL4A, RPL7B, RPL8, RPL23, RPL25 and RPL28.</text>
</comment>
<dbReference type="SUPFAM" id="SSF54791">
    <property type="entry name" value="Eukaryotic type KH-domain (KH-domain type I)"/>
    <property type="match status" value="1"/>
</dbReference>
<keyword evidence="6 11" id="KW-0694">RNA-binding</keyword>
<dbReference type="InterPro" id="IPR048549">
    <property type="entry name" value="KRR1-like_KH2_euk"/>
</dbReference>
<dbReference type="OrthoDB" id="441223at2759"/>
<dbReference type="InterPro" id="IPR004087">
    <property type="entry name" value="KH_dom"/>
</dbReference>
<keyword evidence="4 11" id="KW-0690">Ribosome biogenesis</keyword>
<evidence type="ECO:0000256" key="3">
    <source>
        <dbReference type="ARBA" id="ARBA00017405"/>
    </source>
</evidence>
<dbReference type="PANTHER" id="PTHR12581:SF0">
    <property type="entry name" value="KRR1 SMALL SUBUNIT PROCESSOME COMPONENT HOMOLOG"/>
    <property type="match status" value="1"/>
</dbReference>
<keyword evidence="15" id="KW-1185">Reference proteome</keyword>
<feature type="region of interest" description="Disordered" evidence="12">
    <location>
        <begin position="1"/>
        <end position="22"/>
    </location>
</feature>
<sequence>MSDGEATAPVVSKNKSHRKDKPWDTDDIDHYLRDNKAGAFTEESSFATLFPKYREKYLREVWSAVTRALEAHGIACTLDLVHGSMSVRTTRKTYDPYIILKARDLIKLLARGVAVTQAVKILNDDMACDIIKIGNLVRNKERFVKRRQRIIGPDGSTLKAIELLTQCYVLVQGSTVSVMGPYKSLKEVRRIVLDCMKNIHPIYRIKELMIRRELAKDPKLANESWDRFLPQFRKRHLKTSEKTAKKNERLEQKVEARKAAGLDPHVPAQPAKKVYTPFPPPQMPRKVDLQLESGEYFLKAHEKEAREAAKKQQKQAETTAKRREERAEAFVAPAEAAAPTVEEKRHRKRKALEQEERDGEEPAGVETEKKKKKKKRKMEEQGMDVVESGGVSETGKKKKKRALEED</sequence>